<dbReference type="Proteomes" id="UP000065504">
    <property type="component" value="Unassembled WGS sequence"/>
</dbReference>
<sequence length="84" mass="9798">MKLSVTIWTQCDRIFDRIFAVVCKALLVMHFEVRCVVLFPKKWRGLFATLTSTIRSKQDLRNNVSAPNVDLRDSLDLYRFFVGS</sequence>
<evidence type="ECO:0000313" key="1">
    <source>
        <dbReference type="EMBL" id="KWK80363.1"/>
    </source>
</evidence>
<accession>A0A105RHU8</accession>
<dbReference type="AlphaFoldDB" id="A0A105RHU8"/>
<protein>
    <submittedName>
        <fullName evidence="1">Uncharacterized protein</fullName>
    </submittedName>
</protein>
<organism evidence="1 2">
    <name type="scientific">Burkholderia ubonensis</name>
    <dbReference type="NCBI Taxonomy" id="101571"/>
    <lineage>
        <taxon>Bacteria</taxon>
        <taxon>Pseudomonadati</taxon>
        <taxon>Pseudomonadota</taxon>
        <taxon>Betaproteobacteria</taxon>
        <taxon>Burkholderiales</taxon>
        <taxon>Burkholderiaceae</taxon>
        <taxon>Burkholderia</taxon>
        <taxon>Burkholderia cepacia complex</taxon>
    </lineage>
</organism>
<evidence type="ECO:0000313" key="2">
    <source>
        <dbReference type="Proteomes" id="UP000065504"/>
    </source>
</evidence>
<proteinExistence type="predicted"/>
<comment type="caution">
    <text evidence="1">The sequence shown here is derived from an EMBL/GenBank/DDBJ whole genome shotgun (WGS) entry which is preliminary data.</text>
</comment>
<gene>
    <name evidence="1" type="ORF">WM16_05450</name>
</gene>
<name>A0A105RHU8_9BURK</name>
<dbReference type="EMBL" id="LPLU01000044">
    <property type="protein sequence ID" value="KWK80363.1"/>
    <property type="molecule type" value="Genomic_DNA"/>
</dbReference>
<reference evidence="1 2" key="1">
    <citation type="submission" date="2015-11" db="EMBL/GenBank/DDBJ databases">
        <title>Expanding the genomic diversity of Burkholderia species for the development of highly accurate diagnostics.</title>
        <authorList>
            <person name="Sahl J."/>
            <person name="Keim P."/>
            <person name="Wagner D."/>
        </authorList>
    </citation>
    <scope>NUCLEOTIDE SEQUENCE [LARGE SCALE GENOMIC DNA]</scope>
    <source>
        <strain evidence="1 2">MSMB782WGS</strain>
    </source>
</reference>